<proteinExistence type="inferred from homology"/>
<dbReference type="NCBIfam" id="TIGR00439">
    <property type="entry name" value="FtsX_Gneg"/>
    <property type="match status" value="1"/>
</dbReference>
<evidence type="ECO:0000256" key="11">
    <source>
        <dbReference type="ARBA" id="ARBA00023306"/>
    </source>
</evidence>
<keyword evidence="8 13" id="KW-0812">Transmembrane</keyword>
<dbReference type="GO" id="GO:0051301">
    <property type="term" value="P:cell division"/>
    <property type="evidence" value="ECO:0007669"/>
    <property type="project" value="UniProtKB-KW"/>
</dbReference>
<protein>
    <recommendedName>
        <fullName evidence="4 12">Cell division protein FtsX</fullName>
    </recommendedName>
</protein>
<feature type="transmembrane region" description="Helical" evidence="13">
    <location>
        <begin position="300"/>
        <end position="319"/>
    </location>
</feature>
<dbReference type="Proteomes" id="UP001157353">
    <property type="component" value="Unassembled WGS sequence"/>
</dbReference>
<dbReference type="PANTHER" id="PTHR47755:SF1">
    <property type="entry name" value="CELL DIVISION PROTEIN FTSX"/>
    <property type="match status" value="1"/>
</dbReference>
<comment type="caution">
    <text evidence="16">The sequence shown here is derived from an EMBL/GenBank/DDBJ whole genome shotgun (WGS) entry which is preliminary data.</text>
</comment>
<dbReference type="Gene3D" id="3.30.70.3040">
    <property type="match status" value="1"/>
</dbReference>
<evidence type="ECO:0000256" key="10">
    <source>
        <dbReference type="ARBA" id="ARBA00023136"/>
    </source>
</evidence>
<keyword evidence="11 12" id="KW-0131">Cell cycle</keyword>
<evidence type="ECO:0000313" key="16">
    <source>
        <dbReference type="EMBL" id="GLS92279.1"/>
    </source>
</evidence>
<evidence type="ECO:0000256" key="3">
    <source>
        <dbReference type="ARBA" id="ARBA00011160"/>
    </source>
</evidence>
<name>A0ABQ6E4E7_9GAMM</name>
<evidence type="ECO:0000256" key="4">
    <source>
        <dbReference type="ARBA" id="ARBA00021907"/>
    </source>
</evidence>
<evidence type="ECO:0000256" key="7">
    <source>
        <dbReference type="ARBA" id="ARBA00022618"/>
    </source>
</evidence>
<keyword evidence="10 12" id="KW-0472">Membrane</keyword>
<dbReference type="PANTHER" id="PTHR47755">
    <property type="entry name" value="CELL DIVISION PROTEIN FTSX"/>
    <property type="match status" value="1"/>
</dbReference>
<dbReference type="InterPro" id="IPR047590">
    <property type="entry name" value="FtsX_proteobact-type"/>
</dbReference>
<keyword evidence="17" id="KW-1185">Reference proteome</keyword>
<evidence type="ECO:0000256" key="9">
    <source>
        <dbReference type="ARBA" id="ARBA00022989"/>
    </source>
</evidence>
<sequence length="329" mass="36647">MANKMEDRKVLSGSPRIKKVSFLGRVSAVISQHFQQVFTSFSELWKTPIATLMTVFVLGLALSLPSVFNVLYKNAERVTGQWDGASEISLFLNKDISEPRVQVLINKLALYNDIDSVTYISRHQALEEFKEMSSFSKALNYLDENPLPAVLVVVPTKDAMTSAGSKLLVAKLQREQGIDLVRVDLDWIEKLQAILELLVDIVIAIAALLLISVLLIVSNTIRLNILNHRDEIEVLKLVGATNSFIQRPYLYAGAWYGLLGGTIAWLLTVAMVIWLQSGVMSLMGLYQLQFEISLLNFKEVATLLGIATALGFVASYISVKQYLVKIEPK</sequence>
<evidence type="ECO:0000256" key="5">
    <source>
        <dbReference type="ARBA" id="ARBA00022475"/>
    </source>
</evidence>
<keyword evidence="6 12" id="KW-0997">Cell inner membrane</keyword>
<feature type="transmembrane region" description="Helical" evidence="13">
    <location>
        <begin position="263"/>
        <end position="288"/>
    </location>
</feature>
<dbReference type="InterPro" id="IPR004513">
    <property type="entry name" value="FtsX"/>
</dbReference>
<keyword evidence="9 13" id="KW-1133">Transmembrane helix</keyword>
<gene>
    <name evidence="16" type="primary">ftsX</name>
    <name evidence="16" type="ORF">GCM10007916_33490</name>
</gene>
<evidence type="ECO:0000256" key="2">
    <source>
        <dbReference type="ARBA" id="ARBA00007379"/>
    </source>
</evidence>
<evidence type="ECO:0000256" key="12">
    <source>
        <dbReference type="PIRNR" id="PIRNR003097"/>
    </source>
</evidence>
<feature type="domain" description="ABC3 transporter permease C-terminal" evidence="14">
    <location>
        <begin position="204"/>
        <end position="322"/>
    </location>
</feature>
<comment type="subunit">
    <text evidence="3">Forms a membrane-associated complex with FtsE.</text>
</comment>
<dbReference type="PIRSF" id="PIRSF003097">
    <property type="entry name" value="FtsX"/>
    <property type="match status" value="1"/>
</dbReference>
<dbReference type="RefSeq" id="WP_284205375.1">
    <property type="nucleotide sequence ID" value="NZ_BSPQ01000019.1"/>
</dbReference>
<keyword evidence="5 12" id="KW-1003">Cell membrane</keyword>
<comment type="subcellular location">
    <subcellularLocation>
        <location evidence="1">Cell inner membrane</location>
        <topology evidence="1">Multi-pass membrane protein</topology>
    </subcellularLocation>
</comment>
<comment type="function">
    <text evidence="12">Part of the ABC transporter FtsEX involved in cellular division.</text>
</comment>
<organism evidence="16 17">
    <name type="scientific">Psychromonas marina</name>
    <dbReference type="NCBI Taxonomy" id="88364"/>
    <lineage>
        <taxon>Bacteria</taxon>
        <taxon>Pseudomonadati</taxon>
        <taxon>Pseudomonadota</taxon>
        <taxon>Gammaproteobacteria</taxon>
        <taxon>Alteromonadales</taxon>
        <taxon>Psychromonadaceae</taxon>
        <taxon>Psychromonas</taxon>
    </lineage>
</organism>
<reference evidence="17" key="1">
    <citation type="journal article" date="2019" name="Int. J. Syst. Evol. Microbiol.">
        <title>The Global Catalogue of Microorganisms (GCM) 10K type strain sequencing project: providing services to taxonomists for standard genome sequencing and annotation.</title>
        <authorList>
            <consortium name="The Broad Institute Genomics Platform"/>
            <consortium name="The Broad Institute Genome Sequencing Center for Infectious Disease"/>
            <person name="Wu L."/>
            <person name="Ma J."/>
        </authorList>
    </citation>
    <scope>NUCLEOTIDE SEQUENCE [LARGE SCALE GENOMIC DNA]</scope>
    <source>
        <strain evidence="17">NBRC 103166</strain>
    </source>
</reference>
<dbReference type="InterPro" id="IPR040690">
    <property type="entry name" value="FtsX_ECD"/>
</dbReference>
<evidence type="ECO:0000313" key="17">
    <source>
        <dbReference type="Proteomes" id="UP001157353"/>
    </source>
</evidence>
<accession>A0ABQ6E4E7</accession>
<dbReference type="InterPro" id="IPR003838">
    <property type="entry name" value="ABC3_permease_C"/>
</dbReference>
<evidence type="ECO:0000256" key="1">
    <source>
        <dbReference type="ARBA" id="ARBA00004429"/>
    </source>
</evidence>
<evidence type="ECO:0000256" key="6">
    <source>
        <dbReference type="ARBA" id="ARBA00022519"/>
    </source>
</evidence>
<evidence type="ECO:0000256" key="8">
    <source>
        <dbReference type="ARBA" id="ARBA00022692"/>
    </source>
</evidence>
<feature type="domain" description="FtsX extracellular" evidence="15">
    <location>
        <begin position="87"/>
        <end position="181"/>
    </location>
</feature>
<dbReference type="EMBL" id="BSPQ01000019">
    <property type="protein sequence ID" value="GLS92279.1"/>
    <property type="molecule type" value="Genomic_DNA"/>
</dbReference>
<dbReference type="Pfam" id="PF18075">
    <property type="entry name" value="FtsX_ECD"/>
    <property type="match status" value="1"/>
</dbReference>
<feature type="transmembrane region" description="Helical" evidence="13">
    <location>
        <begin position="49"/>
        <end position="72"/>
    </location>
</feature>
<evidence type="ECO:0000256" key="13">
    <source>
        <dbReference type="SAM" id="Phobius"/>
    </source>
</evidence>
<evidence type="ECO:0000259" key="14">
    <source>
        <dbReference type="Pfam" id="PF02687"/>
    </source>
</evidence>
<comment type="similarity">
    <text evidence="2 12">Belongs to the ABC-4 integral membrane protein family. FtsX subfamily.</text>
</comment>
<evidence type="ECO:0000259" key="15">
    <source>
        <dbReference type="Pfam" id="PF18075"/>
    </source>
</evidence>
<feature type="transmembrane region" description="Helical" evidence="13">
    <location>
        <begin position="197"/>
        <end position="217"/>
    </location>
</feature>
<keyword evidence="7 12" id="KW-0132">Cell division</keyword>
<dbReference type="Pfam" id="PF02687">
    <property type="entry name" value="FtsX"/>
    <property type="match status" value="1"/>
</dbReference>